<keyword evidence="4 7" id="KW-0560">Oxidoreductase</keyword>
<dbReference type="UniPathway" id="UPA00244">
    <property type="reaction ID" value="UER00312"/>
</dbReference>
<dbReference type="GO" id="GO:0050570">
    <property type="term" value="F:4-hydroxythreonine-4-phosphate dehydrogenase activity"/>
    <property type="evidence" value="ECO:0007669"/>
    <property type="project" value="UniProtKB-UniRule"/>
</dbReference>
<dbReference type="GO" id="GO:0042823">
    <property type="term" value="P:pyridoxal phosphate biosynthetic process"/>
    <property type="evidence" value="ECO:0007669"/>
    <property type="project" value="UniProtKB-UniRule"/>
</dbReference>
<dbReference type="EMBL" id="CP053015">
    <property type="protein sequence ID" value="QJQ32666.1"/>
    <property type="molecule type" value="Genomic_DNA"/>
</dbReference>
<comment type="caution">
    <text evidence="7">Lacks conserved residue(s) required for the propagation of feature annotation.</text>
</comment>
<dbReference type="Pfam" id="PF04166">
    <property type="entry name" value="PdxA"/>
    <property type="match status" value="1"/>
</dbReference>
<dbReference type="EC" id="1.1.1.262" evidence="7"/>
<keyword evidence="3 7" id="KW-0521">NADP</keyword>
<dbReference type="PANTHER" id="PTHR30004">
    <property type="entry name" value="4-HYDROXYTHREONINE-4-PHOSPHATE DEHYDROGENASE"/>
    <property type="match status" value="1"/>
</dbReference>
<comment type="catalytic activity">
    <reaction evidence="7">
        <text>4-(phosphooxy)-L-threonine + NAD(+) = 3-amino-2-oxopropyl phosphate + CO2 + NADH</text>
        <dbReference type="Rhea" id="RHEA:32275"/>
        <dbReference type="ChEBI" id="CHEBI:16526"/>
        <dbReference type="ChEBI" id="CHEBI:57279"/>
        <dbReference type="ChEBI" id="CHEBI:57540"/>
        <dbReference type="ChEBI" id="CHEBI:57945"/>
        <dbReference type="ChEBI" id="CHEBI:58452"/>
        <dbReference type="EC" id="1.1.1.262"/>
    </reaction>
</comment>
<gene>
    <name evidence="7 8" type="primary">pdxA</name>
    <name evidence="8" type="ORF">GV829_09565</name>
</gene>
<dbReference type="GO" id="GO:0050897">
    <property type="term" value="F:cobalt ion binding"/>
    <property type="evidence" value="ECO:0007669"/>
    <property type="project" value="UniProtKB-UniRule"/>
</dbReference>
<feature type="binding site" evidence="7">
    <location>
        <position position="273"/>
    </location>
    <ligand>
        <name>substrate</name>
    </ligand>
</feature>
<accession>A0A6M4AVE8</accession>
<dbReference type="InterPro" id="IPR005255">
    <property type="entry name" value="PdxA_fam"/>
</dbReference>
<comment type="similarity">
    <text evidence="7">Belongs to the PdxA family.</text>
</comment>
<keyword evidence="6 7" id="KW-0664">Pyridoxine biosynthesis</keyword>
<dbReference type="Proteomes" id="UP000503018">
    <property type="component" value="Chromosome"/>
</dbReference>
<organism evidence="8 9">
    <name type="scientific">Sphingomonas lacunae</name>
    <dbReference type="NCBI Taxonomy" id="2698828"/>
    <lineage>
        <taxon>Bacteria</taxon>
        <taxon>Pseudomonadati</taxon>
        <taxon>Pseudomonadota</taxon>
        <taxon>Alphaproteobacteria</taxon>
        <taxon>Sphingomonadales</taxon>
        <taxon>Sphingomonadaceae</taxon>
        <taxon>Sphingomonas</taxon>
    </lineage>
</organism>
<dbReference type="GO" id="GO:0000287">
    <property type="term" value="F:magnesium ion binding"/>
    <property type="evidence" value="ECO:0007669"/>
    <property type="project" value="UniProtKB-UniRule"/>
</dbReference>
<feature type="binding site" evidence="7">
    <location>
        <position position="265"/>
    </location>
    <ligand>
        <name>a divalent metal cation</name>
        <dbReference type="ChEBI" id="CHEBI:60240"/>
        <note>ligand shared between dimeric partners</note>
    </ligand>
</feature>
<feature type="binding site" evidence="7">
    <location>
        <position position="291"/>
    </location>
    <ligand>
        <name>substrate</name>
    </ligand>
</feature>
<name>A0A6M4AVE8_9SPHN</name>
<evidence type="ECO:0000256" key="1">
    <source>
        <dbReference type="ARBA" id="ARBA00022490"/>
    </source>
</evidence>
<comment type="miscellaneous">
    <text evidence="7">The active site is located at the dimer interface.</text>
</comment>
<dbReference type="GO" id="GO:0008270">
    <property type="term" value="F:zinc ion binding"/>
    <property type="evidence" value="ECO:0007669"/>
    <property type="project" value="UniProtKB-UniRule"/>
</dbReference>
<dbReference type="KEGG" id="slan:GV829_09565"/>
<feature type="binding site" evidence="7">
    <location>
        <position position="210"/>
    </location>
    <ligand>
        <name>a divalent metal cation</name>
        <dbReference type="ChEBI" id="CHEBI:60240"/>
        <note>ligand shared between dimeric partners</note>
    </ligand>
</feature>
<dbReference type="GO" id="GO:0051287">
    <property type="term" value="F:NAD binding"/>
    <property type="evidence" value="ECO:0007669"/>
    <property type="project" value="InterPro"/>
</dbReference>
<reference evidence="8 9" key="1">
    <citation type="submission" date="2020-01" db="EMBL/GenBank/DDBJ databases">
        <title>Sphingomonas sp. strain CSW-10.</title>
        <authorList>
            <person name="Chen W.-M."/>
        </authorList>
    </citation>
    <scope>NUCLEOTIDE SEQUENCE [LARGE SCALE GENOMIC DNA]</scope>
    <source>
        <strain evidence="8 9">CSW-10</strain>
    </source>
</reference>
<dbReference type="RefSeq" id="WP_169946147.1">
    <property type="nucleotide sequence ID" value="NZ_CP053015.1"/>
</dbReference>
<proteinExistence type="inferred from homology"/>
<evidence type="ECO:0000313" key="9">
    <source>
        <dbReference type="Proteomes" id="UP000503018"/>
    </source>
</evidence>
<keyword evidence="7" id="KW-0862">Zinc</keyword>
<keyword evidence="7" id="KW-0170">Cobalt</keyword>
<comment type="subunit">
    <text evidence="7">Homodimer.</text>
</comment>
<feature type="binding site" evidence="7">
    <location>
        <position position="134"/>
    </location>
    <ligand>
        <name>substrate</name>
    </ligand>
</feature>
<dbReference type="HAMAP" id="MF_00536">
    <property type="entry name" value="PdxA"/>
    <property type="match status" value="1"/>
</dbReference>
<keyword evidence="7" id="KW-0460">Magnesium</keyword>
<dbReference type="NCBIfam" id="NF003699">
    <property type="entry name" value="PRK05312.1"/>
    <property type="match status" value="1"/>
</dbReference>
<dbReference type="GO" id="GO:0005737">
    <property type="term" value="C:cytoplasm"/>
    <property type="evidence" value="ECO:0007669"/>
    <property type="project" value="UniProtKB-SubCell"/>
</dbReference>
<evidence type="ECO:0000256" key="4">
    <source>
        <dbReference type="ARBA" id="ARBA00023002"/>
    </source>
</evidence>
<keyword evidence="1 7" id="KW-0963">Cytoplasm</keyword>
<comment type="function">
    <text evidence="7">Catalyzes the NAD(P)-dependent oxidation of 4-(phosphooxy)-L-threonine (HTP) into 2-amino-3-oxo-4-(phosphooxy)butyric acid which spontaneously decarboxylates to form 3-amino-2-oxopropyl phosphate (AHAP).</text>
</comment>
<protein>
    <recommendedName>
        <fullName evidence="7">4-hydroxythreonine-4-phosphate dehydrogenase</fullName>
        <ecNumber evidence="7">1.1.1.262</ecNumber>
    </recommendedName>
    <alternativeName>
        <fullName evidence="7">4-(phosphohydroxy)-L-threonine dehydrogenase</fullName>
    </alternativeName>
</protein>
<dbReference type="AlphaFoldDB" id="A0A6M4AVE8"/>
<keyword evidence="2 7" id="KW-0479">Metal-binding</keyword>
<evidence type="ECO:0000256" key="2">
    <source>
        <dbReference type="ARBA" id="ARBA00022723"/>
    </source>
</evidence>
<dbReference type="Gene3D" id="3.40.718.10">
    <property type="entry name" value="Isopropylmalate Dehydrogenase"/>
    <property type="match status" value="1"/>
</dbReference>
<comment type="subcellular location">
    <subcellularLocation>
        <location evidence="7">Cytoplasm</location>
    </subcellularLocation>
</comment>
<feature type="binding site" evidence="7">
    <location>
        <position position="165"/>
    </location>
    <ligand>
        <name>a divalent metal cation</name>
        <dbReference type="ChEBI" id="CHEBI:60240"/>
        <note>ligand shared between dimeric partners</note>
    </ligand>
</feature>
<comment type="pathway">
    <text evidence="7">Cofactor biosynthesis; pyridoxine 5'-phosphate biosynthesis; pyridoxine 5'-phosphate from D-erythrose 4-phosphate: step 4/5.</text>
</comment>
<dbReference type="PANTHER" id="PTHR30004:SF6">
    <property type="entry name" value="D-THREONATE 4-PHOSPHATE DEHYDROGENASE"/>
    <property type="match status" value="1"/>
</dbReference>
<evidence type="ECO:0000256" key="7">
    <source>
        <dbReference type="HAMAP-Rule" id="MF_00536"/>
    </source>
</evidence>
<evidence type="ECO:0000256" key="6">
    <source>
        <dbReference type="ARBA" id="ARBA00023096"/>
    </source>
</evidence>
<dbReference type="SUPFAM" id="SSF53659">
    <property type="entry name" value="Isocitrate/Isopropylmalate dehydrogenase-like"/>
    <property type="match status" value="1"/>
</dbReference>
<keyword evidence="9" id="KW-1185">Reference proteome</keyword>
<comment type="cofactor">
    <cofactor evidence="7">
        <name>Zn(2+)</name>
        <dbReference type="ChEBI" id="CHEBI:29105"/>
    </cofactor>
    <cofactor evidence="7">
        <name>Mg(2+)</name>
        <dbReference type="ChEBI" id="CHEBI:18420"/>
    </cofactor>
    <cofactor evidence="7">
        <name>Co(2+)</name>
        <dbReference type="ChEBI" id="CHEBI:48828"/>
    </cofactor>
    <text evidence="7">Binds 1 divalent metal cation per subunit. Can use ions such as Zn(2+), Mg(2+) or Co(2+).</text>
</comment>
<dbReference type="InterPro" id="IPR037510">
    <property type="entry name" value="PdxA"/>
</dbReference>
<dbReference type="NCBIfam" id="TIGR00557">
    <property type="entry name" value="pdxA"/>
    <property type="match status" value="1"/>
</dbReference>
<evidence type="ECO:0000256" key="3">
    <source>
        <dbReference type="ARBA" id="ARBA00022857"/>
    </source>
</evidence>
<dbReference type="GO" id="GO:0008615">
    <property type="term" value="P:pyridoxine biosynthetic process"/>
    <property type="evidence" value="ECO:0007669"/>
    <property type="project" value="UniProtKB-UniRule"/>
</dbReference>
<evidence type="ECO:0000313" key="8">
    <source>
        <dbReference type="EMBL" id="QJQ32666.1"/>
    </source>
</evidence>
<keyword evidence="5 7" id="KW-0520">NAD</keyword>
<sequence>MIVQPFVVSLGDPAGVGPEITAGAWQARASAELPPFVAVGDIESIRRVWDGPVVQVDSAEAAVPVFAEALPVWHLEDCGGVTPGVPTLEGAHCALHSLELGIGVARSGQAEGLITAPVCKDQLYKVGFTHAGQTEFIADRCGVSRTNAVMMLAGPGLRVVPITVHVPLREVPGLLTIDLVVARAQATARGMARSFGIEQPRLALAGFNPHAGENGAIGSEEIEILIPAVERLREEGFDISGPHSPDALFTPAARETYDAALCCYHDQALIPLKALYFDEGVNLTLGLPIVRTSPDHGTAFNIAGQGKASAGPMIAAIKMAEQIARTRATSSC</sequence>
<evidence type="ECO:0000256" key="5">
    <source>
        <dbReference type="ARBA" id="ARBA00023027"/>
    </source>
</evidence>
<feature type="binding site" evidence="7">
    <location>
        <position position="282"/>
    </location>
    <ligand>
        <name>substrate</name>
    </ligand>
</feature>